<evidence type="ECO:0000313" key="3">
    <source>
        <dbReference type="Proteomes" id="UP000230007"/>
    </source>
</evidence>
<keyword evidence="1" id="KW-0732">Signal</keyword>
<feature type="non-terminal residue" evidence="2">
    <location>
        <position position="77"/>
    </location>
</feature>
<comment type="caution">
    <text evidence="2">The sequence shown here is derived from an EMBL/GenBank/DDBJ whole genome shotgun (WGS) entry which is preliminary data.</text>
</comment>
<dbReference type="AlphaFoldDB" id="A0A2H0AMM2"/>
<protein>
    <submittedName>
        <fullName evidence="2">Uncharacterized protein</fullName>
    </submittedName>
</protein>
<proteinExistence type="predicted"/>
<feature type="signal peptide" evidence="1">
    <location>
        <begin position="1"/>
        <end position="32"/>
    </location>
</feature>
<gene>
    <name evidence="2" type="ORF">COX15_01580</name>
</gene>
<dbReference type="EMBL" id="PCSK01000032">
    <property type="protein sequence ID" value="PIP46080.1"/>
    <property type="molecule type" value="Genomic_DNA"/>
</dbReference>
<evidence type="ECO:0000256" key="1">
    <source>
        <dbReference type="SAM" id="SignalP"/>
    </source>
</evidence>
<organism evidence="2 3">
    <name type="scientific">Candidatus Colwellbacteria bacterium CG23_combo_of_CG06-09_8_20_14_all_42_19</name>
    <dbReference type="NCBI Taxonomy" id="1974541"/>
    <lineage>
        <taxon>Bacteria</taxon>
        <taxon>Candidatus Colwelliibacteriota</taxon>
    </lineage>
</organism>
<accession>A0A2H0AMM2</accession>
<dbReference type="Proteomes" id="UP000230007">
    <property type="component" value="Unassembled WGS sequence"/>
</dbReference>
<evidence type="ECO:0000313" key="2">
    <source>
        <dbReference type="EMBL" id="PIP46080.1"/>
    </source>
</evidence>
<reference evidence="2 3" key="1">
    <citation type="submission" date="2017-09" db="EMBL/GenBank/DDBJ databases">
        <title>Depth-based differentiation of microbial function through sediment-hosted aquifers and enrichment of novel symbionts in the deep terrestrial subsurface.</title>
        <authorList>
            <person name="Probst A.J."/>
            <person name="Ladd B."/>
            <person name="Jarett J.K."/>
            <person name="Geller-Mcgrath D.E."/>
            <person name="Sieber C.M."/>
            <person name="Emerson J.B."/>
            <person name="Anantharaman K."/>
            <person name="Thomas B.C."/>
            <person name="Malmstrom R."/>
            <person name="Stieglmeier M."/>
            <person name="Klingl A."/>
            <person name="Woyke T."/>
            <person name="Ryan C.M."/>
            <person name="Banfield J.F."/>
        </authorList>
    </citation>
    <scope>NUCLEOTIDE SEQUENCE [LARGE SCALE GENOMIC DNA]</scope>
    <source>
        <strain evidence="2">CG23_combo_of_CG06-09_8_20_14_all_42_19</strain>
    </source>
</reference>
<feature type="chain" id="PRO_5013594202" evidence="1">
    <location>
        <begin position="33"/>
        <end position="77"/>
    </location>
</feature>
<sequence>MNMKSTLKSIIIFLSAVAIMVLLPLSPTTAYARATSQEERITSEITVRKVEKKIIEESIENAGGKIIPWVGKTAVRA</sequence>
<name>A0A2H0AMM2_9BACT</name>